<dbReference type="Proteomes" id="UP000326396">
    <property type="component" value="Unassembled WGS sequence"/>
</dbReference>
<proteinExistence type="predicted"/>
<dbReference type="EMBL" id="SZYD01000806">
    <property type="protein sequence ID" value="KAD1397637.1"/>
    <property type="molecule type" value="Genomic_DNA"/>
</dbReference>
<protein>
    <recommendedName>
        <fullName evidence="9">Vesicle transport protein</fullName>
    </recommendedName>
</protein>
<evidence type="ECO:0008006" key="9">
    <source>
        <dbReference type="Google" id="ProtNLM"/>
    </source>
</evidence>
<dbReference type="PANTHER" id="PTHR13374">
    <property type="entry name" value="DET1 HOMOLOG DE-ETIOLATED-1 HOMOLOG"/>
    <property type="match status" value="1"/>
</dbReference>
<gene>
    <name evidence="7" type="ORF">E3N88_42883</name>
</gene>
<evidence type="ECO:0000256" key="2">
    <source>
        <dbReference type="ARBA" id="ARBA00022692"/>
    </source>
</evidence>
<keyword evidence="2 6" id="KW-0812">Transmembrane</keyword>
<organism evidence="7 8">
    <name type="scientific">Mikania micrantha</name>
    <name type="common">bitter vine</name>
    <dbReference type="NCBI Taxonomy" id="192012"/>
    <lineage>
        <taxon>Eukaryota</taxon>
        <taxon>Viridiplantae</taxon>
        <taxon>Streptophyta</taxon>
        <taxon>Embryophyta</taxon>
        <taxon>Tracheophyta</taxon>
        <taxon>Spermatophyta</taxon>
        <taxon>Magnoliopsida</taxon>
        <taxon>eudicotyledons</taxon>
        <taxon>Gunneridae</taxon>
        <taxon>Pentapetalae</taxon>
        <taxon>asterids</taxon>
        <taxon>campanulids</taxon>
        <taxon>Asterales</taxon>
        <taxon>Asteraceae</taxon>
        <taxon>Asteroideae</taxon>
        <taxon>Heliantheae alliance</taxon>
        <taxon>Eupatorieae</taxon>
        <taxon>Mikania</taxon>
    </lineage>
</organism>
<comment type="subcellular location">
    <subcellularLocation>
        <location evidence="1">Membrane</location>
        <topology evidence="1">Multi-pass membrane protein</topology>
    </subcellularLocation>
</comment>
<feature type="transmembrane region" description="Helical" evidence="6">
    <location>
        <begin position="127"/>
        <end position="145"/>
    </location>
</feature>
<evidence type="ECO:0000256" key="6">
    <source>
        <dbReference type="SAM" id="Phobius"/>
    </source>
</evidence>
<dbReference type="AlphaFoldDB" id="A0A5N6LGL5"/>
<dbReference type="GO" id="GO:0016020">
    <property type="term" value="C:membrane"/>
    <property type="evidence" value="ECO:0007669"/>
    <property type="project" value="UniProtKB-SubCell"/>
</dbReference>
<dbReference type="GO" id="GO:0005737">
    <property type="term" value="C:cytoplasm"/>
    <property type="evidence" value="ECO:0007669"/>
    <property type="project" value="UniProtKB-ARBA"/>
</dbReference>
<keyword evidence="3 6" id="KW-1133">Transmembrane helix</keyword>
<dbReference type="GO" id="GO:0016192">
    <property type="term" value="P:vesicle-mediated transport"/>
    <property type="evidence" value="ECO:0007669"/>
    <property type="project" value="InterPro"/>
</dbReference>
<feature type="compositionally biased region" description="Polar residues" evidence="5">
    <location>
        <begin position="1"/>
        <end position="11"/>
    </location>
</feature>
<dbReference type="OrthoDB" id="18339at2759"/>
<keyword evidence="8" id="KW-1185">Reference proteome</keyword>
<accession>A0A5N6LGL5</accession>
<evidence type="ECO:0000256" key="3">
    <source>
        <dbReference type="ARBA" id="ARBA00022989"/>
    </source>
</evidence>
<keyword evidence="4 6" id="KW-0472">Membrane</keyword>
<feature type="region of interest" description="Disordered" evidence="5">
    <location>
        <begin position="1"/>
        <end position="21"/>
    </location>
</feature>
<feature type="region of interest" description="Disordered" evidence="5">
    <location>
        <begin position="227"/>
        <end position="254"/>
    </location>
</feature>
<sequence length="1068" mass="119437">MLNWFSGSGDDSSNSLPKTSSASSSSLLADWNSYAATKGPDAGSGSFVASFDIESAVRSANDTVSGTFNVVSRGVSNIPGNLQSATSNIPSGKSLMYFGLLLASGVFFIFIAFTVFLPVIVILPQKFALCFTVGCGFIIGSFFMLKGPKNQFLHMTSTERLPFTLGFIGSMVGTIYVSMVLHSYILSVIFAVIQVLALAYYCISYFPGGSTGLKFLTSSLTSSPGENKWSRFSPSAGNPSAPQKQDSQSSAPNHVCTDSESCKHLISEDFQHEKPLWKLTCYGHCKYGPCDIVGDVSYEELRASAYDDAKRGTNIQSIVEKERSLLNSKLIEFENLLRNPYTPPPNSNLSTQNTLPGTISNTFPQTIQSNAPPSISSFTQLGSTFNTGFQMRQDFFSIFGVYALILGNRAPAPNNAFGQVNQFQAPTQISNASQNSFAFGNIGQMGSQPATQSFASPFPATTTTFANAFSTAATSPNLNLSSQKPSTLFGSQNPSAKIELKFNNHLYQFEELKGNAKKLKVQSLILDVIGFIYNRLMFRRHNITSRIFERQIRTPAPGTSVHCARRFYENIVPSSTIYDVECPDHSFRKFTEDGKYLISFSRNHHDLIVYRPTWLMFSYRQEDCDNQDLPLKARKFESFFTQLYSVPLASASELICKDFFLYAETNQFGIFATSTTQICDAPASGGAIQGVPSIEKITFHLLRLEDGVILDERVFCNDYINLAHSMGVFLFDDLLAIVSLRYQRIHILQIRDSGSLVDLRAIGEFCREDDELFLNSSAQAITSPQHMPINNAVNGPQLEQPSQENPFLSGIKQRLLSFIVRGIQNEEAEETMRIQSLKKKFYYHFQDYVDLIIWKVQFLDRHHLLIKFGSVDGAVSRNADNHPAFFAVYNMESTEIIAFYQMSSDELYSLFEQFCDHFHVPSKSSPHMKFISSHSNNIHALEQLRSSKNKATSFSLFIKKMLVSLPFTCQSQSPSPYFDQSLFRFDEKLISAADRHRQSTDHPIKFILRRPPHTLRFKIKPGPEAGITDCRTKRISSFLFHPILPLALSIQQTQFLQQPGVVNIHFRR</sequence>
<name>A0A5N6LGL5_9ASTR</name>
<evidence type="ECO:0000256" key="5">
    <source>
        <dbReference type="SAM" id="MobiDB-lite"/>
    </source>
</evidence>
<feature type="transmembrane region" description="Helical" evidence="6">
    <location>
        <begin position="184"/>
        <end position="206"/>
    </location>
</feature>
<evidence type="ECO:0000313" key="8">
    <source>
        <dbReference type="Proteomes" id="UP000326396"/>
    </source>
</evidence>
<dbReference type="GO" id="GO:0031625">
    <property type="term" value="F:ubiquitin protein ligase binding"/>
    <property type="evidence" value="ECO:0007669"/>
    <property type="project" value="TreeGrafter"/>
</dbReference>
<dbReference type="GO" id="GO:0005634">
    <property type="term" value="C:nucleus"/>
    <property type="evidence" value="ECO:0007669"/>
    <property type="project" value="TreeGrafter"/>
</dbReference>
<dbReference type="Pfam" id="PF04178">
    <property type="entry name" value="Got1"/>
    <property type="match status" value="1"/>
</dbReference>
<feature type="transmembrane region" description="Helical" evidence="6">
    <location>
        <begin position="95"/>
        <end position="120"/>
    </location>
</feature>
<evidence type="ECO:0000256" key="1">
    <source>
        <dbReference type="ARBA" id="ARBA00004141"/>
    </source>
</evidence>
<dbReference type="GO" id="GO:1990756">
    <property type="term" value="F:ubiquitin-like ligase-substrate adaptor activity"/>
    <property type="evidence" value="ECO:0007669"/>
    <property type="project" value="TreeGrafter"/>
</dbReference>
<dbReference type="GO" id="GO:0032436">
    <property type="term" value="P:positive regulation of proteasomal ubiquitin-dependent protein catabolic process"/>
    <property type="evidence" value="ECO:0007669"/>
    <property type="project" value="TreeGrafter"/>
</dbReference>
<evidence type="ECO:0000256" key="4">
    <source>
        <dbReference type="ARBA" id="ARBA00023136"/>
    </source>
</evidence>
<reference evidence="7 8" key="1">
    <citation type="submission" date="2019-05" db="EMBL/GenBank/DDBJ databases">
        <title>Mikania micrantha, genome provides insights into the molecular mechanism of rapid growth.</title>
        <authorList>
            <person name="Liu B."/>
        </authorList>
    </citation>
    <scope>NUCLEOTIDE SEQUENCE [LARGE SCALE GENOMIC DNA]</scope>
    <source>
        <strain evidence="7">NLD-2019</strain>
        <tissue evidence="7">Leaf</tissue>
    </source>
</reference>
<dbReference type="InterPro" id="IPR019138">
    <property type="entry name" value="De-etiolated_protein_1_Det1"/>
</dbReference>
<feature type="compositionally biased region" description="Low complexity" evidence="5">
    <location>
        <begin position="12"/>
        <end position="21"/>
    </location>
</feature>
<evidence type="ECO:0000313" key="7">
    <source>
        <dbReference type="EMBL" id="KAD1397637.1"/>
    </source>
</evidence>
<dbReference type="InterPro" id="IPR007305">
    <property type="entry name" value="Vesicle_transpt_Got1/SFT2"/>
</dbReference>
<dbReference type="GO" id="GO:0016567">
    <property type="term" value="P:protein ubiquitination"/>
    <property type="evidence" value="ECO:0007669"/>
    <property type="project" value="TreeGrafter"/>
</dbReference>
<dbReference type="GO" id="GO:0012505">
    <property type="term" value="C:endomembrane system"/>
    <property type="evidence" value="ECO:0007669"/>
    <property type="project" value="UniProtKB-ARBA"/>
</dbReference>
<dbReference type="GO" id="GO:0031461">
    <property type="term" value="C:cullin-RING ubiquitin ligase complex"/>
    <property type="evidence" value="ECO:0007669"/>
    <property type="project" value="TreeGrafter"/>
</dbReference>
<dbReference type="PANTHER" id="PTHR13374:SF3">
    <property type="entry name" value="DET1 HOMOLOG"/>
    <property type="match status" value="1"/>
</dbReference>
<feature type="transmembrane region" description="Helical" evidence="6">
    <location>
        <begin position="160"/>
        <end position="177"/>
    </location>
</feature>
<dbReference type="Pfam" id="PF09737">
    <property type="entry name" value="Det1"/>
    <property type="match status" value="1"/>
</dbReference>
<comment type="caution">
    <text evidence="7">The sequence shown here is derived from an EMBL/GenBank/DDBJ whole genome shotgun (WGS) entry which is preliminary data.</text>
</comment>